<dbReference type="SUPFAM" id="SSF51735">
    <property type="entry name" value="NAD(P)-binding Rossmann-fold domains"/>
    <property type="match status" value="1"/>
</dbReference>
<accession>A0AAP2D0D5</accession>
<evidence type="ECO:0000313" key="4">
    <source>
        <dbReference type="Proteomes" id="UP000245055"/>
    </source>
</evidence>
<dbReference type="PANTHER" id="PTHR43162">
    <property type="match status" value="1"/>
</dbReference>
<evidence type="ECO:0000313" key="2">
    <source>
        <dbReference type="EMBL" id="PWD74059.1"/>
    </source>
</evidence>
<sequence length="294" mass="31659">MPNYLSSQTRKPRVALAGATGRVGTTLTTLLAADPIDVVVLTRDPNAARLPAGIDAVKVDFTRVDGLCAALRGVDRLFISHGTSTEQIANEIALIDAAVTAGVQHIVKLSALGPATRLLPIAWHMQIEAHLARQPIASTVLRPTAFSDVLKRLGPLIAAGSWTGAAGNGRVNFIDTRDIADVARIALLEEIEPESQRAYHLTGPRAWTMTEVAEELTRLLGHPVTYVHISPAQQREALLGSGLSSFTTDLLLGLDRLFRESAIGETTLTVEEITGKAPRSLTEWLTDNLTIFQR</sequence>
<comment type="caution">
    <text evidence="2">The sequence shown here is derived from an EMBL/GenBank/DDBJ whole genome shotgun (WGS) entry which is preliminary data.</text>
</comment>
<dbReference type="AlphaFoldDB" id="A0AAP2D0D5"/>
<dbReference type="Pfam" id="PF05368">
    <property type="entry name" value="NmrA"/>
    <property type="match status" value="1"/>
</dbReference>
<dbReference type="PANTHER" id="PTHR43162:SF1">
    <property type="entry name" value="PRESTALK A DIFFERENTIATION PROTEIN A"/>
    <property type="match status" value="1"/>
</dbReference>
<feature type="domain" description="NmrA-like" evidence="1">
    <location>
        <begin position="11"/>
        <end position="233"/>
    </location>
</feature>
<dbReference type="CDD" id="cd05269">
    <property type="entry name" value="TMR_SDR_a"/>
    <property type="match status" value="1"/>
</dbReference>
<dbReference type="RefSeq" id="WP_024105429.1">
    <property type="nucleotide sequence ID" value="NZ_CP031560.1"/>
</dbReference>
<dbReference type="InterPro" id="IPR008030">
    <property type="entry name" value="NmrA-like"/>
</dbReference>
<evidence type="ECO:0000313" key="5">
    <source>
        <dbReference type="Proteomes" id="UP000266633"/>
    </source>
</evidence>
<dbReference type="InterPro" id="IPR051604">
    <property type="entry name" value="Ergot_Alk_Oxidoreductase"/>
</dbReference>
<reference evidence="2 4" key="1">
    <citation type="submission" date="2018-05" db="EMBL/GenBank/DDBJ databases">
        <title>Genomic diversity of pathogens causing Blackleg of Potato in Pakistan.</title>
        <authorList>
            <person name="Sarfraz S."/>
            <person name="Riaz K."/>
            <person name="Oulghazi S."/>
            <person name="Cigna J."/>
            <person name="Sahi S.T."/>
            <person name="Khan S.H."/>
            <person name="Hameed A."/>
            <person name="Faure D."/>
        </authorList>
    </citation>
    <scope>NUCLEOTIDE SEQUENCE [LARGE SCALE GENOMIC DNA]</scope>
    <source>
        <strain evidence="2 4">SS70</strain>
    </source>
</reference>
<dbReference type="Proteomes" id="UP000266633">
    <property type="component" value="Unassembled WGS sequence"/>
</dbReference>
<proteinExistence type="predicted"/>
<dbReference type="Proteomes" id="UP000245055">
    <property type="component" value="Unassembled WGS sequence"/>
</dbReference>
<dbReference type="EMBL" id="QESZ01000011">
    <property type="protein sequence ID" value="PWD74059.1"/>
    <property type="molecule type" value="Genomic_DNA"/>
</dbReference>
<dbReference type="InterPro" id="IPR036291">
    <property type="entry name" value="NAD(P)-bd_dom_sf"/>
</dbReference>
<protein>
    <submittedName>
        <fullName evidence="2">SDR family NAD(P)-dependent oxidoreductase</fullName>
    </submittedName>
    <submittedName>
        <fullName evidence="3">SDR family oxidoreductase</fullName>
    </submittedName>
</protein>
<reference evidence="3 5" key="2">
    <citation type="submission" date="2018-09" db="EMBL/GenBank/DDBJ databases">
        <title>Phylogenetic diversity of Pectobacterium and Dickeya strains causing blackleg disease of potato in Morocco.</title>
        <authorList>
            <person name="Oulghazi S."/>
            <person name="Moumni M."/>
            <person name="Faure D."/>
        </authorList>
    </citation>
    <scope>NUCLEOTIDE SEQUENCE [LARGE SCALE GENOMIC DNA]</scope>
    <source>
        <strain evidence="3 5">S4.16.03.LID</strain>
    </source>
</reference>
<gene>
    <name evidence="3" type="ORF">D5077_06325</name>
    <name evidence="2" type="ORF">DF213_08100</name>
</gene>
<dbReference type="Gene3D" id="3.40.50.720">
    <property type="entry name" value="NAD(P)-binding Rossmann-like Domain"/>
    <property type="match status" value="1"/>
</dbReference>
<name>A0AAP2D0D5_9GAMM</name>
<dbReference type="EMBL" id="QZDO01000019">
    <property type="protein sequence ID" value="RJL75358.1"/>
    <property type="molecule type" value="Genomic_DNA"/>
</dbReference>
<organism evidence="2 4">
    <name type="scientific">Dickeya dianthicola</name>
    <dbReference type="NCBI Taxonomy" id="204039"/>
    <lineage>
        <taxon>Bacteria</taxon>
        <taxon>Pseudomonadati</taxon>
        <taxon>Pseudomonadota</taxon>
        <taxon>Gammaproteobacteria</taxon>
        <taxon>Enterobacterales</taxon>
        <taxon>Pectobacteriaceae</taxon>
        <taxon>Dickeya</taxon>
    </lineage>
</organism>
<evidence type="ECO:0000313" key="3">
    <source>
        <dbReference type="EMBL" id="RJL75358.1"/>
    </source>
</evidence>
<dbReference type="GeneID" id="49321564"/>
<dbReference type="Gene3D" id="3.90.25.10">
    <property type="entry name" value="UDP-galactose 4-epimerase, domain 1"/>
    <property type="match status" value="1"/>
</dbReference>
<evidence type="ECO:0000259" key="1">
    <source>
        <dbReference type="Pfam" id="PF05368"/>
    </source>
</evidence>
<keyword evidence="5" id="KW-1185">Reference proteome</keyword>